<sequence length="327" mass="34884">MRIAESSVALSASHEAERSQTAEITIESNFRKIFESMASEPVDSQQAALERVIRLLESLYQAILAAMEGKEGPEKLAACDVPAKEAAPAKGGREVRWHCKMSETICESEKTTVCGNGKVKTCDGREIDFSYAVDMARQFKSEKVYEDSGSVVLRDPLVLSFDGKASELTDQRQSFDLNSDGKLESIPGLAASSGFLVFDRNGNGKADNGSELFGAQSGNGFSELASYDIDHNGWIDEDDPVFSQLSVWSGDSWSSLAGRGVGALYTGAVDAPFSLKNSANGLLGEIRAAGVYLNESGSVGSLQQVDLAVSALPDGSQQPDNSQQLTA</sequence>
<gene>
    <name evidence="2" type="ORF">IPJ38_14750</name>
</gene>
<name>A0A935K3Y2_9RHOO</name>
<reference evidence="2 3" key="1">
    <citation type="submission" date="2020-10" db="EMBL/GenBank/DDBJ databases">
        <title>Connecting structure to function with the recovery of over 1000 high-quality activated sludge metagenome-assembled genomes encoding full-length rRNA genes using long-read sequencing.</title>
        <authorList>
            <person name="Singleton C.M."/>
            <person name="Petriglieri F."/>
            <person name="Kristensen J.M."/>
            <person name="Kirkegaard R.H."/>
            <person name="Michaelsen T.Y."/>
            <person name="Andersen M.H."/>
            <person name="Karst S.M."/>
            <person name="Dueholm M.S."/>
            <person name="Nielsen P.H."/>
            <person name="Albertsen M."/>
        </authorList>
    </citation>
    <scope>NUCLEOTIDE SEQUENCE [LARGE SCALE GENOMIC DNA]</scope>
    <source>
        <strain evidence="2">EsbW_18-Q3-R4-48_BATAC.463</strain>
    </source>
</reference>
<protein>
    <submittedName>
        <fullName evidence="2">VCBS repeat-containing protein</fullName>
    </submittedName>
</protein>
<accession>A0A935K3Y2</accession>
<evidence type="ECO:0000313" key="3">
    <source>
        <dbReference type="Proteomes" id="UP000739411"/>
    </source>
</evidence>
<dbReference type="Proteomes" id="UP000739411">
    <property type="component" value="Unassembled WGS sequence"/>
</dbReference>
<dbReference type="PANTHER" id="PTHR39431:SF1">
    <property type="entry name" value="FRPA_C-RELATED PROTEIN"/>
    <property type="match status" value="1"/>
</dbReference>
<evidence type="ECO:0000313" key="2">
    <source>
        <dbReference type="EMBL" id="MBK7416174.1"/>
    </source>
</evidence>
<feature type="region of interest" description="Disordered" evidence="1">
    <location>
        <begin position="1"/>
        <end position="20"/>
    </location>
</feature>
<dbReference type="EMBL" id="JADJMS010000034">
    <property type="protein sequence ID" value="MBK7416174.1"/>
    <property type="molecule type" value="Genomic_DNA"/>
</dbReference>
<dbReference type="AlphaFoldDB" id="A0A935K3Y2"/>
<evidence type="ECO:0000256" key="1">
    <source>
        <dbReference type="SAM" id="MobiDB-lite"/>
    </source>
</evidence>
<organism evidence="2 3">
    <name type="scientific">Candidatus Dechloromonas phosphorivorans</name>
    <dbReference type="NCBI Taxonomy" id="2899244"/>
    <lineage>
        <taxon>Bacteria</taxon>
        <taxon>Pseudomonadati</taxon>
        <taxon>Pseudomonadota</taxon>
        <taxon>Betaproteobacteria</taxon>
        <taxon>Rhodocyclales</taxon>
        <taxon>Azonexaceae</taxon>
        <taxon>Dechloromonas</taxon>
    </lineage>
</organism>
<comment type="caution">
    <text evidence="2">The sequence shown here is derived from an EMBL/GenBank/DDBJ whole genome shotgun (WGS) entry which is preliminary data.</text>
</comment>
<proteinExistence type="predicted"/>
<dbReference type="PANTHER" id="PTHR39431">
    <property type="entry name" value="FRPA/C-RELATED PROTEIN"/>
    <property type="match status" value="1"/>
</dbReference>